<dbReference type="AlphaFoldDB" id="A0A2W5AMK5"/>
<accession>A0A2W5AMK5</accession>
<protein>
    <submittedName>
        <fullName evidence="2">Uncharacterized protein</fullName>
    </submittedName>
</protein>
<evidence type="ECO:0000313" key="3">
    <source>
        <dbReference type="Proteomes" id="UP000249555"/>
    </source>
</evidence>
<evidence type="ECO:0000256" key="1">
    <source>
        <dbReference type="SAM" id="MobiDB-lite"/>
    </source>
</evidence>
<comment type="caution">
    <text evidence="2">The sequence shown here is derived from an EMBL/GenBank/DDBJ whole genome shotgun (WGS) entry which is preliminary data.</text>
</comment>
<sequence>MAKQPDVRKSLRHTNNARGDTSVEFNHTEQNTDGSLMARHERMYRNVGLDATPTFSVAAEFDEIVRIVAFNFPAGVAATLQFVIGCHSGEDFSDVVHEGIPVVVSADDTIITIPFSGRFRFLFKGGWPEEARIGVVRQERIPTEDFGFGGELDWQPTGLLDCRAAGLFQQEVNQHGRFRWVDTGRDCGWQSTGELQCRADGLYERQRNEAGDFRWTRIATDCQWVPTGERQCRTDHREWQLERNRAGDYRWTQTSDACGYDPTYPLPCGGWAFGPGDVRDPAATVELTDCVDDVGQGIWLYPTPGPGHTVPVYDCTADFYCLEPDDIEGYASNTTITGVRNMCYDGTSCGCDNNHAD</sequence>
<dbReference type="EMBL" id="QFMX01000013">
    <property type="protein sequence ID" value="PZO72325.1"/>
    <property type="molecule type" value="Genomic_DNA"/>
</dbReference>
<reference evidence="2 3" key="1">
    <citation type="submission" date="2017-08" db="EMBL/GenBank/DDBJ databases">
        <title>Infants hospitalized years apart are colonized by the same room-sourced microbial strains.</title>
        <authorList>
            <person name="Brooks B."/>
            <person name="Olm M.R."/>
            <person name="Firek B.A."/>
            <person name="Baker R."/>
            <person name="Thomas B.C."/>
            <person name="Morowitz M.J."/>
            <person name="Banfield J.F."/>
        </authorList>
    </citation>
    <scope>NUCLEOTIDE SEQUENCE [LARGE SCALE GENOMIC DNA]</scope>
    <source>
        <strain evidence="2">S2_018_000_R3_119</strain>
    </source>
</reference>
<feature type="region of interest" description="Disordered" evidence="1">
    <location>
        <begin position="1"/>
        <end position="27"/>
    </location>
</feature>
<proteinExistence type="predicted"/>
<evidence type="ECO:0000313" key="2">
    <source>
        <dbReference type="EMBL" id="PZO72325.1"/>
    </source>
</evidence>
<gene>
    <name evidence="2" type="ORF">DI640_13200</name>
</gene>
<name>A0A2W5AMK5_9SPHN</name>
<organism evidence="2 3">
    <name type="scientific">Sphingomonas taxi</name>
    <dbReference type="NCBI Taxonomy" id="1549858"/>
    <lineage>
        <taxon>Bacteria</taxon>
        <taxon>Pseudomonadati</taxon>
        <taxon>Pseudomonadota</taxon>
        <taxon>Alphaproteobacteria</taxon>
        <taxon>Sphingomonadales</taxon>
        <taxon>Sphingomonadaceae</taxon>
        <taxon>Sphingomonas</taxon>
    </lineage>
</organism>
<feature type="compositionally biased region" description="Polar residues" evidence="1">
    <location>
        <begin position="13"/>
        <end position="27"/>
    </location>
</feature>
<dbReference type="Proteomes" id="UP000249555">
    <property type="component" value="Unassembled WGS sequence"/>
</dbReference>